<accession>A0ACD5G649</accession>
<organism evidence="1 2">
    <name type="scientific">Borrelia andersonii</name>
    <name type="common">Borreliella andersonii</name>
    <dbReference type="NCBI Taxonomy" id="42109"/>
    <lineage>
        <taxon>Bacteria</taxon>
        <taxon>Pseudomonadati</taxon>
        <taxon>Spirochaetota</taxon>
        <taxon>Spirochaetia</taxon>
        <taxon>Spirochaetales</taxon>
        <taxon>Borreliaceae</taxon>
        <taxon>Borreliella</taxon>
    </lineage>
</organism>
<reference evidence="1" key="1">
    <citation type="submission" date="2024-11" db="EMBL/GenBank/DDBJ databases">
        <title>Sequencing of Borrelia variable plasmids from multiple Borrelia sensu lato isolates.</title>
        <authorList>
            <person name="Mongodin E.F."/>
            <person name="Rudenko N."/>
            <person name="Fraser C.M."/>
            <person name="Schutzer S."/>
            <person name="Luft B."/>
            <person name="Morgan R."/>
            <person name="Casjens S."/>
            <person name="Qiu W."/>
        </authorList>
    </citation>
    <scope>NUCLEOTIDE SEQUENCE</scope>
    <source>
        <strain evidence="1">21038</strain>
    </source>
</reference>
<dbReference type="EMBL" id="CP179263">
    <property type="protein sequence ID" value="XOU13234.1"/>
    <property type="molecule type" value="Genomic_DNA"/>
</dbReference>
<evidence type="ECO:0000313" key="1">
    <source>
        <dbReference type="EMBL" id="XOU13234.1"/>
    </source>
</evidence>
<geneLocation type="plasmid" evidence="1 2">
    <name>lp28-4</name>
</geneLocation>
<dbReference type="Proteomes" id="UP001305787">
    <property type="component" value="Plasmid lp28-4"/>
</dbReference>
<protein>
    <submittedName>
        <fullName evidence="1">Complement regulator-acquiring protein</fullName>
    </submittedName>
</protein>
<proteinExistence type="predicted"/>
<sequence length="247" mass="29153">MKSHIITSIFVVLFLACEPDPNIDQKDIKYPHTEKSRPKTEEELRKKQRLKNTSLTDLKNLIERANTDKEKSTKRMKEEPSNQYGILAFQDLYMPNGKQVSENEPEPKKIRENIYFTLSAIDDNKLKDLSKIIREAEQTQGLFNIFLRFGRNFKELLNHVYSKKDTLKELEISDLEKLKNSFEKLLSLKATFTEMLNQLLLDYENDKDHIQTDTNKLKPYVTEFFHQLRKKESELHAPKNQIFSIVT</sequence>
<evidence type="ECO:0000313" key="2">
    <source>
        <dbReference type="Proteomes" id="UP001305787"/>
    </source>
</evidence>
<keyword evidence="2" id="KW-1185">Reference proteome</keyword>
<keyword evidence="1" id="KW-0614">Plasmid</keyword>
<gene>
    <name evidence="1" type="ORF">QIA45_04920</name>
</gene>
<name>A0ACD5G649_BORAD</name>